<comment type="caution">
    <text evidence="1">The sequence shown here is derived from an EMBL/GenBank/DDBJ whole genome shotgun (WGS) entry which is preliminary data.</text>
</comment>
<keyword evidence="2" id="KW-1185">Reference proteome</keyword>
<dbReference type="InterPro" id="IPR011009">
    <property type="entry name" value="Kinase-like_dom_sf"/>
</dbReference>
<name>A0A919D7Y2_9ACTN</name>
<reference evidence="1" key="2">
    <citation type="submission" date="2020-09" db="EMBL/GenBank/DDBJ databases">
        <authorList>
            <person name="Sun Q."/>
            <person name="Ohkuma M."/>
        </authorList>
    </citation>
    <scope>NUCLEOTIDE SEQUENCE</scope>
    <source>
        <strain evidence="1">JCM 4714</strain>
    </source>
</reference>
<dbReference type="AlphaFoldDB" id="A0A919D7Y2"/>
<evidence type="ECO:0008006" key="3">
    <source>
        <dbReference type="Google" id="ProtNLM"/>
    </source>
</evidence>
<evidence type="ECO:0000313" key="2">
    <source>
        <dbReference type="Proteomes" id="UP000655443"/>
    </source>
</evidence>
<proteinExistence type="predicted"/>
<gene>
    <name evidence="1" type="ORF">GCM10010339_73480</name>
</gene>
<dbReference type="EMBL" id="BMVG01000031">
    <property type="protein sequence ID" value="GHE11945.1"/>
    <property type="molecule type" value="Genomic_DNA"/>
</dbReference>
<evidence type="ECO:0000313" key="1">
    <source>
        <dbReference type="EMBL" id="GHE11945.1"/>
    </source>
</evidence>
<dbReference type="SUPFAM" id="SSF56112">
    <property type="entry name" value="Protein kinase-like (PK-like)"/>
    <property type="match status" value="1"/>
</dbReference>
<dbReference type="Proteomes" id="UP000655443">
    <property type="component" value="Unassembled WGS sequence"/>
</dbReference>
<sequence length="155" mass="17304">MVDGSAPRRLGPTRLMVPHASAAHICVRFPLDSLQRPSTETHGNCAVTDEATLLMDFERTSLGPPEWDLTSTAVAYDTFGTVSDEQYAAYCELYGYDVRKWPGYPTLRGIRELRLVTFALQIAGQDPDMLAQARYRLECVGGLQGPRPWRWQAVA</sequence>
<accession>A0A919D7Y2</accession>
<protein>
    <recommendedName>
        <fullName evidence="3">Aminoglycoside phosphotransferase domain-containing protein</fullName>
    </recommendedName>
</protein>
<organism evidence="1 2">
    <name type="scientific">Streptomyces alanosinicus</name>
    <dbReference type="NCBI Taxonomy" id="68171"/>
    <lineage>
        <taxon>Bacteria</taxon>
        <taxon>Bacillati</taxon>
        <taxon>Actinomycetota</taxon>
        <taxon>Actinomycetes</taxon>
        <taxon>Kitasatosporales</taxon>
        <taxon>Streptomycetaceae</taxon>
        <taxon>Streptomyces</taxon>
    </lineage>
</organism>
<reference evidence="1" key="1">
    <citation type="journal article" date="2014" name="Int. J. Syst. Evol. Microbiol.">
        <title>Complete genome sequence of Corynebacterium casei LMG S-19264T (=DSM 44701T), isolated from a smear-ripened cheese.</title>
        <authorList>
            <consortium name="US DOE Joint Genome Institute (JGI-PGF)"/>
            <person name="Walter F."/>
            <person name="Albersmeier A."/>
            <person name="Kalinowski J."/>
            <person name="Ruckert C."/>
        </authorList>
    </citation>
    <scope>NUCLEOTIDE SEQUENCE</scope>
    <source>
        <strain evidence="1">JCM 4714</strain>
    </source>
</reference>